<dbReference type="EMBL" id="JABMIG020000036">
    <property type="protein sequence ID" value="KAL3799825.1"/>
    <property type="molecule type" value="Genomic_DNA"/>
</dbReference>
<dbReference type="AlphaFoldDB" id="A0ABD3QHN9"/>
<evidence type="ECO:0000256" key="1">
    <source>
        <dbReference type="ARBA" id="ARBA00001968"/>
    </source>
</evidence>
<comment type="cofactor">
    <cofactor evidence="1">
        <name>a divalent metal cation</name>
        <dbReference type="ChEBI" id="CHEBI:60240"/>
    </cofactor>
</comment>
<accession>A0ABD3QHN9</accession>
<evidence type="ECO:0000313" key="4">
    <source>
        <dbReference type="EMBL" id="KAL3799825.1"/>
    </source>
</evidence>
<dbReference type="InterPro" id="IPR027806">
    <property type="entry name" value="HARBI1_dom"/>
</dbReference>
<evidence type="ECO:0000259" key="3">
    <source>
        <dbReference type="Pfam" id="PF13359"/>
    </source>
</evidence>
<gene>
    <name evidence="4" type="ORF">HJC23_010475</name>
</gene>
<sequence>RYHAPVDLLLGSVVVIQAVANAILLMYERDMLRVVVASPPQIRERRSVMHVFNTLGPTYFRRVYRMSLQSFYHLHLISSPHIESAREKMSLYQKKGKRSGGNYTCAIRYFAGGSPYNIGCVYGVSYRSVMESVWVVVEAINNTPQFNILYPESLEAQRRIAAGFENSSTPKINNCASAIDGILIWTPKPSLADAKRSGIDQKKYLCGRKHKFGLNCQAVSDARGRFLDVSIIYGGSTSDCLTFEGSDLYKRCTRGLMKQDVGKHPNSQEILPSLEVDNNVLINRDDGYVEMVGNDENETELPTDLMYGGHHYDDVPTGILRAHLSSTNQALLPRTVIHNFIAEGQWERPQMRK</sequence>
<keyword evidence="5" id="KW-1185">Reference proteome</keyword>
<organism evidence="4 5">
    <name type="scientific">Cyclotella cryptica</name>
    <dbReference type="NCBI Taxonomy" id="29204"/>
    <lineage>
        <taxon>Eukaryota</taxon>
        <taxon>Sar</taxon>
        <taxon>Stramenopiles</taxon>
        <taxon>Ochrophyta</taxon>
        <taxon>Bacillariophyta</taxon>
        <taxon>Coscinodiscophyceae</taxon>
        <taxon>Thalassiosirophycidae</taxon>
        <taxon>Stephanodiscales</taxon>
        <taxon>Stephanodiscaceae</taxon>
        <taxon>Cyclotella</taxon>
    </lineage>
</organism>
<feature type="domain" description="DDE Tnp4" evidence="3">
    <location>
        <begin position="180"/>
        <end position="254"/>
    </location>
</feature>
<protein>
    <recommendedName>
        <fullName evidence="3">DDE Tnp4 domain-containing protein</fullName>
    </recommendedName>
</protein>
<dbReference type="Pfam" id="PF13359">
    <property type="entry name" value="DDE_Tnp_4"/>
    <property type="match status" value="1"/>
</dbReference>
<proteinExistence type="predicted"/>
<comment type="caution">
    <text evidence="4">The sequence shown here is derived from an EMBL/GenBank/DDBJ whole genome shotgun (WGS) entry which is preliminary data.</text>
</comment>
<keyword evidence="2" id="KW-0479">Metal-binding</keyword>
<evidence type="ECO:0000256" key="2">
    <source>
        <dbReference type="ARBA" id="ARBA00022723"/>
    </source>
</evidence>
<evidence type="ECO:0000313" key="5">
    <source>
        <dbReference type="Proteomes" id="UP001516023"/>
    </source>
</evidence>
<name>A0ABD3QHN9_9STRA</name>
<dbReference type="Proteomes" id="UP001516023">
    <property type="component" value="Unassembled WGS sequence"/>
</dbReference>
<reference evidence="4 5" key="1">
    <citation type="journal article" date="2020" name="G3 (Bethesda)">
        <title>Improved Reference Genome for Cyclotella cryptica CCMP332, a Model for Cell Wall Morphogenesis, Salinity Adaptation, and Lipid Production in Diatoms (Bacillariophyta).</title>
        <authorList>
            <person name="Roberts W.R."/>
            <person name="Downey K.M."/>
            <person name="Ruck E.C."/>
            <person name="Traller J.C."/>
            <person name="Alverson A.J."/>
        </authorList>
    </citation>
    <scope>NUCLEOTIDE SEQUENCE [LARGE SCALE GENOMIC DNA]</scope>
    <source>
        <strain evidence="4 5">CCMP332</strain>
    </source>
</reference>
<dbReference type="GO" id="GO:0046872">
    <property type="term" value="F:metal ion binding"/>
    <property type="evidence" value="ECO:0007669"/>
    <property type="project" value="UniProtKB-KW"/>
</dbReference>
<feature type="non-terminal residue" evidence="4">
    <location>
        <position position="1"/>
    </location>
</feature>